<dbReference type="InterPro" id="IPR004101">
    <property type="entry name" value="Mur_ligase_C"/>
</dbReference>
<name>A0A101XT22_9BACL</name>
<dbReference type="GO" id="GO:0005737">
    <property type="term" value="C:cytoplasm"/>
    <property type="evidence" value="ECO:0007669"/>
    <property type="project" value="UniProtKB-SubCell"/>
</dbReference>
<feature type="domain" description="Mur ligase C-terminal" evidence="16">
    <location>
        <begin position="311"/>
        <end position="441"/>
    </location>
</feature>
<keyword evidence="5 14" id="KW-0436">Ligase</keyword>
<dbReference type="EC" id="6.3.2.8" evidence="3 14"/>
<dbReference type="GO" id="GO:0071555">
    <property type="term" value="P:cell wall organization"/>
    <property type="evidence" value="ECO:0007669"/>
    <property type="project" value="UniProtKB-KW"/>
</dbReference>
<dbReference type="OrthoDB" id="9804126at2"/>
<evidence type="ECO:0000256" key="12">
    <source>
        <dbReference type="ARBA" id="ARBA00023316"/>
    </source>
</evidence>
<evidence type="ECO:0000256" key="3">
    <source>
        <dbReference type="ARBA" id="ARBA00012211"/>
    </source>
</evidence>
<keyword evidence="9 14" id="KW-0133">Cell shape</keyword>
<comment type="function">
    <text evidence="14">Cell wall formation.</text>
</comment>
<organism evidence="18 19">
    <name type="scientific">Ferroacidibacillus organovorans</name>
    <dbReference type="NCBI Taxonomy" id="1765683"/>
    <lineage>
        <taxon>Bacteria</taxon>
        <taxon>Bacillati</taxon>
        <taxon>Bacillota</taxon>
        <taxon>Bacilli</taxon>
        <taxon>Bacillales</taxon>
        <taxon>Alicyclobacillaceae</taxon>
        <taxon>Ferroacidibacillus</taxon>
    </lineage>
</organism>
<keyword evidence="4 14" id="KW-0963">Cytoplasm</keyword>
<sequence>MDHPHVHFIGIGGAGMGTIASILLDRGYLVSGSDVTAHDYTKRLAARGATVYLGHRTEQIEGAQIVVYSTAVPDDNVELVAARAAQIPVLHRSQMLAEVMKLGSGIAVAGAHGKTTTTSMIAYILESAGLDPTFLVGGVVSNLDTGAKAGHSEWVIAEADESDGSFLNYRPTIAVVLNIEADHLEHYQGRVENLEAAYGKFMRLVPADGLLVTNAEDVVVRRLLAEVSCEVKTVSVCEADANYYACEISRHARGSTSTIVGDGRILGTLTLHVPGDHNIYNALCAFAVALRTGVPCDVALRALAEFRGALRRFQVLHDDHGILIVDDYAHHPTEIRATLAVARETGRRVVAVFQPQRYTRTFHLFKEFTEAFADADDVLIMDIYSPVGEQPIAGVTASRLVDGIRECSQAAAKYCRTRDDVIAYLKEHVREGDLVLTMGAGDVWKIGVELSSWFDQQVFAQVEPDVV</sequence>
<keyword evidence="7 14" id="KW-0547">Nucleotide-binding</keyword>
<dbReference type="NCBIfam" id="TIGR01082">
    <property type="entry name" value="murC"/>
    <property type="match status" value="1"/>
</dbReference>
<keyword evidence="6 14" id="KW-0132">Cell division</keyword>
<evidence type="ECO:0000313" key="19">
    <source>
        <dbReference type="Proteomes" id="UP000053557"/>
    </source>
</evidence>
<feature type="binding site" evidence="14">
    <location>
        <begin position="110"/>
        <end position="116"/>
    </location>
    <ligand>
        <name>ATP</name>
        <dbReference type="ChEBI" id="CHEBI:30616"/>
    </ligand>
</feature>
<accession>A0A101XT22</accession>
<comment type="caution">
    <text evidence="18">The sequence shown here is derived from an EMBL/GenBank/DDBJ whole genome shotgun (WGS) entry which is preliminary data.</text>
</comment>
<dbReference type="GO" id="GO:0008763">
    <property type="term" value="F:UDP-N-acetylmuramate-L-alanine ligase activity"/>
    <property type="evidence" value="ECO:0007669"/>
    <property type="project" value="UniProtKB-UniRule"/>
</dbReference>
<evidence type="ECO:0000256" key="14">
    <source>
        <dbReference type="HAMAP-Rule" id="MF_00046"/>
    </source>
</evidence>
<evidence type="ECO:0000256" key="8">
    <source>
        <dbReference type="ARBA" id="ARBA00022840"/>
    </source>
</evidence>
<comment type="pathway">
    <text evidence="2 14">Cell wall biogenesis; peptidoglycan biosynthesis.</text>
</comment>
<keyword evidence="19" id="KW-1185">Reference proteome</keyword>
<keyword evidence="8 14" id="KW-0067">ATP-binding</keyword>
<dbReference type="Gene3D" id="3.40.50.720">
    <property type="entry name" value="NAD(P)-binding Rossmann-like Domain"/>
    <property type="match status" value="1"/>
</dbReference>
<dbReference type="SUPFAM" id="SSF53244">
    <property type="entry name" value="MurD-like peptide ligases, peptide-binding domain"/>
    <property type="match status" value="1"/>
</dbReference>
<evidence type="ECO:0000313" key="18">
    <source>
        <dbReference type="EMBL" id="KUO96926.1"/>
    </source>
</evidence>
<dbReference type="EMBL" id="LPVJ01000009">
    <property type="protein sequence ID" value="KUO96926.1"/>
    <property type="molecule type" value="Genomic_DNA"/>
</dbReference>
<evidence type="ECO:0000259" key="17">
    <source>
        <dbReference type="Pfam" id="PF08245"/>
    </source>
</evidence>
<dbReference type="SUPFAM" id="SSF51984">
    <property type="entry name" value="MurCD N-terminal domain"/>
    <property type="match status" value="1"/>
</dbReference>
<evidence type="ECO:0000256" key="4">
    <source>
        <dbReference type="ARBA" id="ARBA00022490"/>
    </source>
</evidence>
<dbReference type="Gene3D" id="3.90.190.20">
    <property type="entry name" value="Mur ligase, C-terminal domain"/>
    <property type="match status" value="1"/>
</dbReference>
<dbReference type="InterPro" id="IPR005758">
    <property type="entry name" value="UDP-N-AcMur_Ala_ligase_MurC"/>
</dbReference>
<evidence type="ECO:0000259" key="16">
    <source>
        <dbReference type="Pfam" id="PF02875"/>
    </source>
</evidence>
<evidence type="ECO:0000256" key="2">
    <source>
        <dbReference type="ARBA" id="ARBA00004752"/>
    </source>
</evidence>
<dbReference type="InterPro" id="IPR013221">
    <property type="entry name" value="Mur_ligase_cen"/>
</dbReference>
<gene>
    <name evidence="14 18" type="primary">murC</name>
    <name evidence="18" type="ORF">ATW55_07860</name>
</gene>
<feature type="domain" description="Mur ligase central" evidence="17">
    <location>
        <begin position="108"/>
        <end position="289"/>
    </location>
</feature>
<evidence type="ECO:0000256" key="11">
    <source>
        <dbReference type="ARBA" id="ARBA00023306"/>
    </source>
</evidence>
<dbReference type="InterPro" id="IPR036615">
    <property type="entry name" value="Mur_ligase_C_dom_sf"/>
</dbReference>
<dbReference type="SUPFAM" id="SSF53623">
    <property type="entry name" value="MurD-like peptide ligases, catalytic domain"/>
    <property type="match status" value="1"/>
</dbReference>
<dbReference type="PANTHER" id="PTHR43445:SF3">
    <property type="entry name" value="UDP-N-ACETYLMURAMATE--L-ALANINE LIGASE"/>
    <property type="match status" value="1"/>
</dbReference>
<evidence type="ECO:0000256" key="13">
    <source>
        <dbReference type="ARBA" id="ARBA00047833"/>
    </source>
</evidence>
<dbReference type="GO" id="GO:0051301">
    <property type="term" value="P:cell division"/>
    <property type="evidence" value="ECO:0007669"/>
    <property type="project" value="UniProtKB-KW"/>
</dbReference>
<evidence type="ECO:0000256" key="9">
    <source>
        <dbReference type="ARBA" id="ARBA00022960"/>
    </source>
</evidence>
<dbReference type="GO" id="GO:0008360">
    <property type="term" value="P:regulation of cell shape"/>
    <property type="evidence" value="ECO:0007669"/>
    <property type="project" value="UniProtKB-KW"/>
</dbReference>
<dbReference type="GO" id="GO:0009252">
    <property type="term" value="P:peptidoglycan biosynthetic process"/>
    <property type="evidence" value="ECO:0007669"/>
    <property type="project" value="UniProtKB-UniRule"/>
</dbReference>
<comment type="similarity">
    <text evidence="14">Belongs to the MurCDEF family.</text>
</comment>
<reference evidence="18 19" key="1">
    <citation type="submission" date="2015-12" db="EMBL/GenBank/DDBJ databases">
        <title>Draft genome sequence of Acidibacillus ferrooxidans ITV001, isolated from a chalcopyrite acid mine drainage site in Brazil.</title>
        <authorList>
            <person name="Dall'Agnol H."/>
            <person name="Nancucheo I."/>
            <person name="Johnson B."/>
            <person name="Oliveira R."/>
            <person name="Leite L."/>
            <person name="Pylro V."/>
            <person name="Nunes G.L."/>
            <person name="Tzotzos G."/>
            <person name="Fernandes G.R."/>
            <person name="Dutra J."/>
            <person name="Orellana S.C."/>
            <person name="Oliveira G."/>
        </authorList>
    </citation>
    <scope>NUCLEOTIDE SEQUENCE [LARGE SCALE GENOMIC DNA]</scope>
    <source>
        <strain evidence="19">ITV01</strain>
    </source>
</reference>
<evidence type="ECO:0000259" key="15">
    <source>
        <dbReference type="Pfam" id="PF01225"/>
    </source>
</evidence>
<evidence type="ECO:0000256" key="7">
    <source>
        <dbReference type="ARBA" id="ARBA00022741"/>
    </source>
</evidence>
<dbReference type="Pfam" id="PF08245">
    <property type="entry name" value="Mur_ligase_M"/>
    <property type="match status" value="1"/>
</dbReference>
<dbReference type="Pfam" id="PF02875">
    <property type="entry name" value="Mur_ligase_C"/>
    <property type="match status" value="1"/>
</dbReference>
<dbReference type="RefSeq" id="WP_067713080.1">
    <property type="nucleotide sequence ID" value="NZ_LPVJ01000009.1"/>
</dbReference>
<evidence type="ECO:0000256" key="5">
    <source>
        <dbReference type="ARBA" id="ARBA00022598"/>
    </source>
</evidence>
<dbReference type="Pfam" id="PF01225">
    <property type="entry name" value="Mur_ligase"/>
    <property type="match status" value="1"/>
</dbReference>
<dbReference type="GO" id="GO:0005524">
    <property type="term" value="F:ATP binding"/>
    <property type="evidence" value="ECO:0007669"/>
    <property type="project" value="UniProtKB-UniRule"/>
</dbReference>
<keyword evidence="10 14" id="KW-0573">Peptidoglycan synthesis</keyword>
<keyword evidence="12 14" id="KW-0961">Cell wall biogenesis/degradation</keyword>
<dbReference type="PANTHER" id="PTHR43445">
    <property type="entry name" value="UDP-N-ACETYLMURAMATE--L-ALANINE LIGASE-RELATED"/>
    <property type="match status" value="1"/>
</dbReference>
<comment type="catalytic activity">
    <reaction evidence="13 14">
        <text>UDP-N-acetyl-alpha-D-muramate + L-alanine + ATP = UDP-N-acetyl-alpha-D-muramoyl-L-alanine + ADP + phosphate + H(+)</text>
        <dbReference type="Rhea" id="RHEA:23372"/>
        <dbReference type="ChEBI" id="CHEBI:15378"/>
        <dbReference type="ChEBI" id="CHEBI:30616"/>
        <dbReference type="ChEBI" id="CHEBI:43474"/>
        <dbReference type="ChEBI" id="CHEBI:57972"/>
        <dbReference type="ChEBI" id="CHEBI:70757"/>
        <dbReference type="ChEBI" id="CHEBI:83898"/>
        <dbReference type="ChEBI" id="CHEBI:456216"/>
        <dbReference type="EC" id="6.3.2.8"/>
    </reaction>
</comment>
<comment type="subcellular location">
    <subcellularLocation>
        <location evidence="1 14">Cytoplasm</location>
    </subcellularLocation>
</comment>
<keyword evidence="11 14" id="KW-0131">Cell cycle</keyword>
<dbReference type="Gene3D" id="3.40.1190.10">
    <property type="entry name" value="Mur-like, catalytic domain"/>
    <property type="match status" value="1"/>
</dbReference>
<dbReference type="InterPro" id="IPR036565">
    <property type="entry name" value="Mur-like_cat_sf"/>
</dbReference>
<protein>
    <recommendedName>
        <fullName evidence="3 14">UDP-N-acetylmuramate--L-alanine ligase</fullName>
        <ecNumber evidence="3 14">6.3.2.8</ecNumber>
    </recommendedName>
    <alternativeName>
        <fullName evidence="14">UDP-N-acetylmuramoyl-L-alanine synthetase</fullName>
    </alternativeName>
</protein>
<dbReference type="Proteomes" id="UP000053557">
    <property type="component" value="Unassembled WGS sequence"/>
</dbReference>
<evidence type="ECO:0000256" key="6">
    <source>
        <dbReference type="ARBA" id="ARBA00022618"/>
    </source>
</evidence>
<evidence type="ECO:0000256" key="1">
    <source>
        <dbReference type="ARBA" id="ARBA00004496"/>
    </source>
</evidence>
<dbReference type="InterPro" id="IPR000713">
    <property type="entry name" value="Mur_ligase_N"/>
</dbReference>
<proteinExistence type="inferred from homology"/>
<evidence type="ECO:0000256" key="10">
    <source>
        <dbReference type="ARBA" id="ARBA00022984"/>
    </source>
</evidence>
<feature type="domain" description="Mur ligase N-terminal catalytic" evidence="15">
    <location>
        <begin position="5"/>
        <end position="101"/>
    </location>
</feature>
<dbReference type="UniPathway" id="UPA00219"/>
<dbReference type="InterPro" id="IPR050061">
    <property type="entry name" value="MurCDEF_pg_biosynth"/>
</dbReference>
<dbReference type="AlphaFoldDB" id="A0A101XT22"/>
<dbReference type="HAMAP" id="MF_00046">
    <property type="entry name" value="MurC"/>
    <property type="match status" value="1"/>
</dbReference>